<evidence type="ECO:0000313" key="4">
    <source>
        <dbReference type="Proteomes" id="UP001236014"/>
    </source>
</evidence>
<feature type="signal peptide" evidence="2">
    <location>
        <begin position="1"/>
        <end position="34"/>
    </location>
</feature>
<keyword evidence="2" id="KW-0732">Signal</keyword>
<proteinExistence type="predicted"/>
<dbReference type="NCBIfam" id="NF033206">
    <property type="entry name" value="ScyE_fam"/>
    <property type="match status" value="1"/>
</dbReference>
<organism evidence="3 4">
    <name type="scientific">Amycolatopsis carbonis</name>
    <dbReference type="NCBI Taxonomy" id="715471"/>
    <lineage>
        <taxon>Bacteria</taxon>
        <taxon>Bacillati</taxon>
        <taxon>Actinomycetota</taxon>
        <taxon>Actinomycetes</taxon>
        <taxon>Pseudonocardiales</taxon>
        <taxon>Pseudonocardiaceae</taxon>
        <taxon>Amycolatopsis</taxon>
    </lineage>
</organism>
<evidence type="ECO:0000256" key="1">
    <source>
        <dbReference type="SAM" id="MobiDB-lite"/>
    </source>
</evidence>
<feature type="region of interest" description="Disordered" evidence="1">
    <location>
        <begin position="361"/>
        <end position="381"/>
    </location>
</feature>
<protein>
    <submittedName>
        <fullName evidence="3">ScyD/ScyE family protein</fullName>
    </submittedName>
</protein>
<reference evidence="3 4" key="1">
    <citation type="submission" date="2023-06" db="EMBL/GenBank/DDBJ databases">
        <authorList>
            <person name="Oyuntsetseg B."/>
            <person name="Kim S.B."/>
        </authorList>
    </citation>
    <scope>NUCLEOTIDE SEQUENCE [LARGE SCALE GENOMIC DNA]</scope>
    <source>
        <strain evidence="3 4">2-15</strain>
    </source>
</reference>
<dbReference type="Proteomes" id="UP001236014">
    <property type="component" value="Chromosome"/>
</dbReference>
<feature type="chain" id="PRO_5040920727" evidence="2">
    <location>
        <begin position="35"/>
        <end position="381"/>
    </location>
</feature>
<accession>A0A9Y2MU59</accession>
<name>A0A9Y2MU59_9PSEU</name>
<dbReference type="SUPFAM" id="SSF63829">
    <property type="entry name" value="Calcium-dependent phosphotriesterase"/>
    <property type="match status" value="1"/>
</dbReference>
<gene>
    <name evidence="3" type="ORF">QRX50_45455</name>
</gene>
<dbReference type="InterPro" id="IPR006311">
    <property type="entry name" value="TAT_signal"/>
</dbReference>
<dbReference type="EMBL" id="CP127294">
    <property type="protein sequence ID" value="WIX78521.1"/>
    <property type="molecule type" value="Genomic_DNA"/>
</dbReference>
<keyword evidence="4" id="KW-1185">Reference proteome</keyword>
<dbReference type="InterPro" id="IPR011042">
    <property type="entry name" value="6-blade_b-propeller_TolB-like"/>
</dbReference>
<dbReference type="PROSITE" id="PS51318">
    <property type="entry name" value="TAT"/>
    <property type="match status" value="1"/>
</dbReference>
<sequence length="381" mass="38327">MSTSVRTTLRTAAVCASVAAIAVAGAPWSSAASAGLKTVATGLSSPRHLTIHDGKVYVAEAGRGGSGPCVDGPEGKACFGKTGAVSILDHGKVKQVVRNLPSAAGIDGSGGGGPSDVEFARGGMAILTEDIVIDPKTGANPFGPQGEALGKLLFAEGKKLKLGPDFAAFEAKNNPDKGAGAGDAPVIDSNPFGMTRYRGGFAVVDAAGNDLLYVDGRGKISVLAVFPVKMAPAPPALGLPPGTKIPMQAVPTSVVVGPDGALYVSELSSVGVGVARVWRVVPGRMPKIYADGLTALTDLAFDPKGRLLVVTFAKDGIAAPPSDGVLTRIEKNGKKTVLASAGLAQATGLALDGDDVYLANHGTSPSTGKPSGSIEKLTLRN</sequence>
<dbReference type="AlphaFoldDB" id="A0A9Y2MU59"/>
<dbReference type="Gene3D" id="2.120.10.30">
    <property type="entry name" value="TolB, C-terminal domain"/>
    <property type="match status" value="1"/>
</dbReference>
<feature type="compositionally biased region" description="Low complexity" evidence="1">
    <location>
        <begin position="362"/>
        <end position="373"/>
    </location>
</feature>
<dbReference type="KEGG" id="acab:QRX50_45455"/>
<dbReference type="RefSeq" id="WP_285969236.1">
    <property type="nucleotide sequence ID" value="NZ_CP127294.1"/>
</dbReference>
<evidence type="ECO:0000313" key="3">
    <source>
        <dbReference type="EMBL" id="WIX78521.1"/>
    </source>
</evidence>
<dbReference type="InterPro" id="IPR048031">
    <property type="entry name" value="ScyD/ScyE-like"/>
</dbReference>
<evidence type="ECO:0000256" key="2">
    <source>
        <dbReference type="SAM" id="SignalP"/>
    </source>
</evidence>